<evidence type="ECO:0000313" key="2">
    <source>
        <dbReference type="EMBL" id="PLT44608.1"/>
    </source>
</evidence>
<dbReference type="AlphaFoldDB" id="A0A2N5N2P3"/>
<sequence length="41" mass="4401">MTLEPSGLFIDGQDEQPSASTALDFPLSKGTFMTVPVTHHP</sequence>
<evidence type="ECO:0000256" key="1">
    <source>
        <dbReference type="SAM" id="MobiDB-lite"/>
    </source>
</evidence>
<proteinExistence type="predicted"/>
<evidence type="ECO:0000313" key="3">
    <source>
        <dbReference type="Proteomes" id="UP000234789"/>
    </source>
</evidence>
<comment type="caution">
    <text evidence="2">The sequence shown here is derived from an EMBL/GenBank/DDBJ whole genome shotgun (WGS) entry which is preliminary data.</text>
</comment>
<name>A0A2N5N2P3_9BACL</name>
<reference evidence="2 3" key="1">
    <citation type="submission" date="2017-05" db="EMBL/GenBank/DDBJ databases">
        <title>Functional genome analysis of Paenibacillus pasadenensis strain R16: insights on endophytic life style and antifungal activity.</title>
        <authorList>
            <person name="Passera A."/>
            <person name="Marcolungo L."/>
            <person name="Casati P."/>
            <person name="Brasca M."/>
            <person name="Quaglino F."/>
            <person name="Delledonne M."/>
        </authorList>
    </citation>
    <scope>NUCLEOTIDE SEQUENCE [LARGE SCALE GENOMIC DNA]</scope>
    <source>
        <strain evidence="2 3">R16</strain>
    </source>
</reference>
<accession>A0A2N5N2P3</accession>
<dbReference type="EMBL" id="NFEZ01000004">
    <property type="protein sequence ID" value="PLT44608.1"/>
    <property type="molecule type" value="Genomic_DNA"/>
</dbReference>
<feature type="region of interest" description="Disordered" evidence="1">
    <location>
        <begin position="1"/>
        <end position="23"/>
    </location>
</feature>
<gene>
    <name evidence="2" type="ORF">B8V81_3039</name>
</gene>
<protein>
    <submittedName>
        <fullName evidence="2">Uncharacterized protein</fullName>
    </submittedName>
</protein>
<keyword evidence="3" id="KW-1185">Reference proteome</keyword>
<dbReference type="Proteomes" id="UP000234789">
    <property type="component" value="Unassembled WGS sequence"/>
</dbReference>
<organism evidence="2 3">
    <name type="scientific">Paenibacillus pasadenensis</name>
    <dbReference type="NCBI Taxonomy" id="217090"/>
    <lineage>
        <taxon>Bacteria</taxon>
        <taxon>Bacillati</taxon>
        <taxon>Bacillota</taxon>
        <taxon>Bacilli</taxon>
        <taxon>Bacillales</taxon>
        <taxon>Paenibacillaceae</taxon>
        <taxon>Paenibacillus</taxon>
    </lineage>
</organism>